<evidence type="ECO:0000313" key="10">
    <source>
        <dbReference type="Proteomes" id="UP001230426"/>
    </source>
</evidence>
<keyword evidence="10" id="KW-1185">Reference proteome</keyword>
<keyword evidence="3" id="KW-0732">Signal</keyword>
<dbReference type="InterPro" id="IPR030395">
    <property type="entry name" value="GP_PDE_dom"/>
</dbReference>
<dbReference type="Proteomes" id="UP001230426">
    <property type="component" value="Unassembled WGS sequence"/>
</dbReference>
<dbReference type="PANTHER" id="PTHR43620">
    <property type="entry name" value="GLYCEROPHOSPHORYL DIESTER PHOSPHODIESTERASE"/>
    <property type="match status" value="1"/>
</dbReference>
<feature type="compositionally biased region" description="Low complexity" evidence="7">
    <location>
        <begin position="37"/>
        <end position="46"/>
    </location>
</feature>
<comment type="similarity">
    <text evidence="1">Belongs to the glycerophosphoryl diester phosphodiesterase family.</text>
</comment>
<comment type="caution">
    <text evidence="9">The sequence shown here is derived from an EMBL/GenBank/DDBJ whole genome shotgun (WGS) entry which is preliminary data.</text>
</comment>
<accession>A0ABT9R1I9</accession>
<evidence type="ECO:0000256" key="4">
    <source>
        <dbReference type="ARBA" id="ARBA00022798"/>
    </source>
</evidence>
<evidence type="ECO:0000256" key="5">
    <source>
        <dbReference type="ARBA" id="ARBA00022801"/>
    </source>
</evidence>
<feature type="compositionally biased region" description="Low complexity" evidence="7">
    <location>
        <begin position="1"/>
        <end position="23"/>
    </location>
</feature>
<organism evidence="9 10">
    <name type="scientific">Streptosporangium brasiliense</name>
    <dbReference type="NCBI Taxonomy" id="47480"/>
    <lineage>
        <taxon>Bacteria</taxon>
        <taxon>Bacillati</taxon>
        <taxon>Actinomycetota</taxon>
        <taxon>Actinomycetes</taxon>
        <taxon>Streptosporangiales</taxon>
        <taxon>Streptosporangiaceae</taxon>
        <taxon>Streptosporangium</taxon>
    </lineage>
</organism>
<dbReference type="PANTHER" id="PTHR43620:SF7">
    <property type="entry name" value="GLYCEROPHOSPHODIESTER PHOSPHODIESTERASE GDPD5-RELATED"/>
    <property type="match status" value="1"/>
</dbReference>
<protein>
    <recommendedName>
        <fullName evidence="2">glycerophosphodiester phosphodiesterase</fullName>
        <ecNumber evidence="2">3.1.4.46</ecNumber>
    </recommendedName>
</protein>
<feature type="region of interest" description="Disordered" evidence="7">
    <location>
        <begin position="1"/>
        <end position="53"/>
    </location>
</feature>
<gene>
    <name evidence="9" type="ORF">J2S55_002366</name>
</gene>
<dbReference type="Pfam" id="PF03009">
    <property type="entry name" value="GDPD"/>
    <property type="match status" value="1"/>
</dbReference>
<dbReference type="RefSeq" id="WP_306859707.1">
    <property type="nucleotide sequence ID" value="NZ_JAUSRB010000002.1"/>
</dbReference>
<comment type="catalytic activity">
    <reaction evidence="6">
        <text>a sn-glycero-3-phosphodiester + H2O = an alcohol + sn-glycerol 3-phosphate + H(+)</text>
        <dbReference type="Rhea" id="RHEA:12969"/>
        <dbReference type="ChEBI" id="CHEBI:15377"/>
        <dbReference type="ChEBI" id="CHEBI:15378"/>
        <dbReference type="ChEBI" id="CHEBI:30879"/>
        <dbReference type="ChEBI" id="CHEBI:57597"/>
        <dbReference type="ChEBI" id="CHEBI:83408"/>
        <dbReference type="EC" id="3.1.4.46"/>
    </reaction>
</comment>
<keyword evidence="5 9" id="KW-0378">Hydrolase</keyword>
<evidence type="ECO:0000256" key="1">
    <source>
        <dbReference type="ARBA" id="ARBA00007277"/>
    </source>
</evidence>
<dbReference type="SUPFAM" id="SSF51695">
    <property type="entry name" value="PLC-like phosphodiesterases"/>
    <property type="match status" value="1"/>
</dbReference>
<proteinExistence type="inferred from homology"/>
<evidence type="ECO:0000259" key="8">
    <source>
        <dbReference type="PROSITE" id="PS51704"/>
    </source>
</evidence>
<dbReference type="InterPro" id="IPR017946">
    <property type="entry name" value="PLC-like_Pdiesterase_TIM-brl"/>
</dbReference>
<dbReference type="EMBL" id="JAUSRB010000002">
    <property type="protein sequence ID" value="MDP9863100.1"/>
    <property type="molecule type" value="Genomic_DNA"/>
</dbReference>
<evidence type="ECO:0000256" key="6">
    <source>
        <dbReference type="ARBA" id="ARBA00047512"/>
    </source>
</evidence>
<evidence type="ECO:0000313" key="9">
    <source>
        <dbReference type="EMBL" id="MDP9863100.1"/>
    </source>
</evidence>
<reference evidence="9 10" key="1">
    <citation type="submission" date="2023-07" db="EMBL/GenBank/DDBJ databases">
        <title>Sequencing the genomes of 1000 actinobacteria strains.</title>
        <authorList>
            <person name="Klenk H.-P."/>
        </authorList>
    </citation>
    <scope>NUCLEOTIDE SEQUENCE [LARGE SCALE GENOMIC DNA]</scope>
    <source>
        <strain evidence="9 10">DSM 44109</strain>
    </source>
</reference>
<name>A0ABT9R1I9_9ACTN</name>
<dbReference type="EC" id="3.1.4.46" evidence="2"/>
<evidence type="ECO:0000256" key="3">
    <source>
        <dbReference type="ARBA" id="ARBA00022729"/>
    </source>
</evidence>
<feature type="domain" description="GP-PDE" evidence="8">
    <location>
        <begin position="55"/>
        <end position="361"/>
    </location>
</feature>
<dbReference type="GO" id="GO:0008889">
    <property type="term" value="F:glycerophosphodiester phosphodiesterase activity"/>
    <property type="evidence" value="ECO:0007669"/>
    <property type="project" value="UniProtKB-EC"/>
</dbReference>
<evidence type="ECO:0000256" key="7">
    <source>
        <dbReference type="SAM" id="MobiDB-lite"/>
    </source>
</evidence>
<dbReference type="CDD" id="cd08602">
    <property type="entry name" value="GDPD_ScGlpQ1_like"/>
    <property type="match status" value="1"/>
</dbReference>
<dbReference type="PROSITE" id="PS51704">
    <property type="entry name" value="GP_PDE"/>
    <property type="match status" value="1"/>
</dbReference>
<keyword evidence="4" id="KW-0319">Glycerol metabolism</keyword>
<evidence type="ECO:0000256" key="2">
    <source>
        <dbReference type="ARBA" id="ARBA00012247"/>
    </source>
</evidence>
<sequence length="387" mass="42329">MNLVGPVSSARSSGGVRSAGTARSARRARPPKPVVPTPGRSAGASARHGRGARTPIVVAHRGASAFRPEHTLLSYEVAIQMGADYIEPDLVSTKDHVLVSRHENELSATTDVADHPEFAARRTTKTINGGQVTGWFTEDFTLAELRTLRARERFPKRRPGNAAYDGKAQIPTLEEIVKLAQKHGVGVYPEIKYPTYFASIGLPIEEPLLEVLRRYGWDEACDPVFIQSFETSNLKRLRALTRLRLIQLIGSGSGAPYDLVDVDNALTCDELVTSEGLRQIATYADGIGVTTTRIVPVGPDGRTDPPTSLVQDAHRYGLQVHVSTIRDENAKLPAEYRRGRPGGSAYRRAVGDVTGWLKRLYRLRVDGVFADNPGVARVTRDRMFGGD</sequence>
<dbReference type="Gene3D" id="3.20.20.190">
    <property type="entry name" value="Phosphatidylinositol (PI) phosphodiesterase"/>
    <property type="match status" value="1"/>
</dbReference>